<accession>A0ABP9D687</accession>
<evidence type="ECO:0000313" key="2">
    <source>
        <dbReference type="Proteomes" id="UP001501752"/>
    </source>
</evidence>
<protein>
    <submittedName>
        <fullName evidence="1">Uncharacterized protein</fullName>
    </submittedName>
</protein>
<proteinExistence type="predicted"/>
<reference evidence="2" key="1">
    <citation type="journal article" date="2019" name="Int. J. Syst. Evol. Microbiol.">
        <title>The Global Catalogue of Microorganisms (GCM) 10K type strain sequencing project: providing services to taxonomists for standard genome sequencing and annotation.</title>
        <authorList>
            <consortium name="The Broad Institute Genomics Platform"/>
            <consortium name="The Broad Institute Genome Sequencing Center for Infectious Disease"/>
            <person name="Wu L."/>
            <person name="Ma J."/>
        </authorList>
    </citation>
    <scope>NUCLEOTIDE SEQUENCE [LARGE SCALE GENOMIC DNA]</scope>
    <source>
        <strain evidence="2">JCM 13006</strain>
    </source>
</reference>
<keyword evidence="2" id="KW-1185">Reference proteome</keyword>
<dbReference type="EMBL" id="BAABIS010000001">
    <property type="protein sequence ID" value="GAA4830113.1"/>
    <property type="molecule type" value="Genomic_DNA"/>
</dbReference>
<name>A0ABP9D687_9ACTN</name>
<evidence type="ECO:0000313" key="1">
    <source>
        <dbReference type="EMBL" id="GAA4830113.1"/>
    </source>
</evidence>
<organism evidence="1 2">
    <name type="scientific">Kitasatospora terrestris</name>
    <dbReference type="NCBI Taxonomy" id="258051"/>
    <lineage>
        <taxon>Bacteria</taxon>
        <taxon>Bacillati</taxon>
        <taxon>Actinomycetota</taxon>
        <taxon>Actinomycetes</taxon>
        <taxon>Kitasatosporales</taxon>
        <taxon>Streptomycetaceae</taxon>
        <taxon>Kitasatospora</taxon>
    </lineage>
</organism>
<gene>
    <name evidence="1" type="ORF">GCM10023235_00040</name>
</gene>
<dbReference type="Proteomes" id="UP001501752">
    <property type="component" value="Unassembled WGS sequence"/>
</dbReference>
<sequence length="80" mass="8609">MTTPCIFHTGVVQAPSAEVPVLGRPLLRSKDHRMMRPFALSGRNSLDSRAPLARSKLSEVRHGVLPVSGTHALVAVATVR</sequence>
<comment type="caution">
    <text evidence="1">The sequence shown here is derived from an EMBL/GenBank/DDBJ whole genome shotgun (WGS) entry which is preliminary data.</text>
</comment>